<protein>
    <recommendedName>
        <fullName evidence="2">Toxin VasX N-terminal region domain-containing protein</fullName>
    </recommendedName>
</protein>
<dbReference type="Pfam" id="PF20249">
    <property type="entry name" value="VasX_N"/>
    <property type="match status" value="1"/>
</dbReference>
<evidence type="ECO:0000259" key="2">
    <source>
        <dbReference type="Pfam" id="PF20249"/>
    </source>
</evidence>
<dbReference type="Proteomes" id="UP000285286">
    <property type="component" value="Unassembled WGS sequence"/>
</dbReference>
<dbReference type="RefSeq" id="WP_123566186.1">
    <property type="nucleotide sequence ID" value="NZ_MOAM01000021.1"/>
</dbReference>
<dbReference type="EMBL" id="MOAM01000021">
    <property type="protein sequence ID" value="ROL73989.1"/>
    <property type="molecule type" value="Genomic_DNA"/>
</dbReference>
<dbReference type="InterPro" id="IPR048126">
    <property type="entry name" value="Toxin_VasX"/>
</dbReference>
<dbReference type="InterPro" id="IPR046864">
    <property type="entry name" value="VasX_N"/>
</dbReference>
<keyword evidence="1" id="KW-1133">Transmembrane helix</keyword>
<dbReference type="CDD" id="cd20707">
    <property type="entry name" value="MIX_III"/>
    <property type="match status" value="1"/>
</dbReference>
<sequence length="1081" mass="117699">MSLTTQLAIATTECLVNNDQCTVCQRQGLPILPLRKAVVPRLAHEYPLPDDNTRMGWRTLRAGYLYVLLDRQVWQAYQVTPDGYLRQFNPYQPAATNETPLADTCIAAGHDCPAAFLNIDTQKYTMAWLAFASDPWPASVLAAYKSGRIPERFLALDLGTARNDPASVGWAMTAENLQVDNQVYEYRQQPSPSFDSVHGFYTRAGRLTALRGYLRNAIAHHDLPQGVLALELDDSIGLVQELNRIRNGWIGHRQQWMNTPDRAYQQQTSQLLLAIRGMHRDWAEQQTPATPDPLTGDGPPVFADPQRVRERLVNERALDHTRRLEERYNEQQRAEFQQRYDQQLASFQRIIDGAGRAYAGACRTPAFLCCEQHDYDGDDFASGQTYSQTMALCLSGGISEAPVTAGADAETSAPAADSGPTAMLWDTWLRNPQSPIYRALLRRDRQLLAELLPSFKASTDTDWNDSEKLYAALSKILASDESMQLLRPSLQDSMAQLLGALNAASARLQPVLGPGVERAVSRLNSAIQLLHNGIHLTELKVQMKLSEYYALQCEHLRTLQRKAVEAFNQSTEGVKESLGKVNHDERKVRRNVIPMIQSGLLSLAVLDPKLADQMITVSVWVEGEVEKLKRELMSEANHAINRAGKGAQDLLEGIVVAVGSLDPKARALLDGIKVSTQQAANWVRTGFTGLRGIAGSGELLLALGGMYLLADSMKKNLEAVEQTIGDKSLEARMALLGSTLGVLGGSVEIVGKALEVGAAKIQQAGALNARATTNAAATVNTGRVLVRTGAVVGAVAGLFDATQAGMAAKRSLKNGDIGAANLYVISMTSSGIGVSLGIYAAVMGANALLGPIGIAVALGLIGYGLYKLAEGRESSPLEIWAKRCFFGRANETPKIHWNTPQHAHIAIAELNAVTLGVNAGVEFRSNLSTQVLFPGGPATARYEQRLQYRLSLPHFQSDRSAYHWTIHLHREGDGPSKRQAAEIAAQGSLNSPTTELNAAPGTSVPPKAIDYVADSDTPKSSIRTINLNNNGTLQVLDITGALILSPGRRFKKIEASTLSLTYWPDHDAPNVYATLTLTSSR</sequence>
<keyword evidence="1" id="KW-0812">Transmembrane</keyword>
<dbReference type="AlphaFoldDB" id="A0A423DQZ4"/>
<proteinExistence type="predicted"/>
<evidence type="ECO:0000313" key="3">
    <source>
        <dbReference type="EMBL" id="ROL73989.1"/>
    </source>
</evidence>
<evidence type="ECO:0000313" key="4">
    <source>
        <dbReference type="Proteomes" id="UP000285286"/>
    </source>
</evidence>
<name>A0A423DQZ4_9PSED</name>
<feature type="transmembrane region" description="Helical" evidence="1">
    <location>
        <begin position="822"/>
        <end position="842"/>
    </location>
</feature>
<feature type="transmembrane region" description="Helical" evidence="1">
    <location>
        <begin position="848"/>
        <end position="866"/>
    </location>
</feature>
<accession>A0A423DQZ4</accession>
<feature type="domain" description="Toxin VasX N-terminal region" evidence="2">
    <location>
        <begin position="21"/>
        <end position="145"/>
    </location>
</feature>
<reference evidence="3 4" key="1">
    <citation type="submission" date="2016-10" db="EMBL/GenBank/DDBJ databases">
        <title>Comparative genome analysis of multiple Pseudomonas spp. focuses on biocontrol and plant growth promoting traits.</title>
        <authorList>
            <person name="Tao X.-Y."/>
            <person name="Taylor C.G."/>
        </authorList>
    </citation>
    <scope>NUCLEOTIDE SEQUENCE [LARGE SCALE GENOMIC DNA]</scope>
    <source>
        <strain evidence="3 4">15D11</strain>
    </source>
</reference>
<gene>
    <name evidence="3" type="ORF">BHU25_13265</name>
</gene>
<comment type="caution">
    <text evidence="3">The sequence shown here is derived from an EMBL/GenBank/DDBJ whole genome shotgun (WGS) entry which is preliminary data.</text>
</comment>
<keyword evidence="1" id="KW-0472">Membrane</keyword>
<dbReference type="NCBIfam" id="NF041559">
    <property type="entry name" value="BTH_I2691_fam"/>
    <property type="match status" value="1"/>
</dbReference>
<keyword evidence="4" id="KW-1185">Reference proteome</keyword>
<organism evidence="3 4">
    <name type="scientific">Pseudomonas vranovensis</name>
    <dbReference type="NCBI Taxonomy" id="321661"/>
    <lineage>
        <taxon>Bacteria</taxon>
        <taxon>Pseudomonadati</taxon>
        <taxon>Pseudomonadota</taxon>
        <taxon>Gammaproteobacteria</taxon>
        <taxon>Pseudomonadales</taxon>
        <taxon>Pseudomonadaceae</taxon>
        <taxon>Pseudomonas</taxon>
    </lineage>
</organism>
<evidence type="ECO:0000256" key="1">
    <source>
        <dbReference type="SAM" id="Phobius"/>
    </source>
</evidence>